<keyword evidence="2" id="KW-1185">Reference proteome</keyword>
<gene>
    <name evidence="1" type="ORF">CLV88_103308</name>
</gene>
<comment type="caution">
    <text evidence="1">The sequence shown here is derived from an EMBL/GenBank/DDBJ whole genome shotgun (WGS) entry which is preliminary data.</text>
</comment>
<dbReference type="Proteomes" id="UP000240418">
    <property type="component" value="Unassembled WGS sequence"/>
</dbReference>
<dbReference type="EMBL" id="PYGJ01000003">
    <property type="protein sequence ID" value="PSL20660.1"/>
    <property type="molecule type" value="Genomic_DNA"/>
</dbReference>
<evidence type="ECO:0000313" key="2">
    <source>
        <dbReference type="Proteomes" id="UP000240418"/>
    </source>
</evidence>
<dbReference type="RefSeq" id="WP_341477150.1">
    <property type="nucleotide sequence ID" value="NZ_PYGJ01000003.1"/>
</dbReference>
<accession>A0A2P8FG25</accession>
<sequence>MALWQGRFRWSGLLVLLLAFGLWSETERPNVLIAENGGLVGVLTKDGRAMSKAKGQGFVARNWLENDGSPLDQSAAASLWQDDMPSVQENALGDGGRIIHVHGKKGLAAFQSCDPSDVVVFSTAYLKDAACDVFDPPRLKTLGAVAIRLEEGIPQVITARQVSGQRLWNTGRER</sequence>
<evidence type="ECO:0000313" key="1">
    <source>
        <dbReference type="EMBL" id="PSL20660.1"/>
    </source>
</evidence>
<dbReference type="AlphaFoldDB" id="A0A2P8FG25"/>
<name>A0A2P8FG25_9RHOB</name>
<reference evidence="1 2" key="1">
    <citation type="submission" date="2018-03" db="EMBL/GenBank/DDBJ databases">
        <title>Genomic Encyclopedia of Archaeal and Bacterial Type Strains, Phase II (KMG-II): from individual species to whole genera.</title>
        <authorList>
            <person name="Goeker M."/>
        </authorList>
    </citation>
    <scope>NUCLEOTIDE SEQUENCE [LARGE SCALE GENOMIC DNA]</scope>
    <source>
        <strain evidence="1 2">DSM 100673</strain>
    </source>
</reference>
<proteinExistence type="predicted"/>
<protein>
    <submittedName>
        <fullName evidence="1">Uncharacterized protein</fullName>
    </submittedName>
</protein>
<organism evidence="1 2">
    <name type="scientific">Shimia abyssi</name>
    <dbReference type="NCBI Taxonomy" id="1662395"/>
    <lineage>
        <taxon>Bacteria</taxon>
        <taxon>Pseudomonadati</taxon>
        <taxon>Pseudomonadota</taxon>
        <taxon>Alphaproteobacteria</taxon>
        <taxon>Rhodobacterales</taxon>
        <taxon>Roseobacteraceae</taxon>
    </lineage>
</organism>